<dbReference type="Proteomes" id="UP000708208">
    <property type="component" value="Unassembled WGS sequence"/>
</dbReference>
<gene>
    <name evidence="1" type="ORF">AFUS01_LOCUS16789</name>
</gene>
<dbReference type="AlphaFoldDB" id="A0A8J2KMC5"/>
<comment type="caution">
    <text evidence="1">The sequence shown here is derived from an EMBL/GenBank/DDBJ whole genome shotgun (WGS) entry which is preliminary data.</text>
</comment>
<protein>
    <submittedName>
        <fullName evidence="1">Uncharacterized protein</fullName>
    </submittedName>
</protein>
<accession>A0A8J2KMC5</accession>
<proteinExistence type="predicted"/>
<evidence type="ECO:0000313" key="1">
    <source>
        <dbReference type="EMBL" id="CAG7727976.1"/>
    </source>
</evidence>
<dbReference type="EMBL" id="CAJVCH010156417">
    <property type="protein sequence ID" value="CAG7727976.1"/>
    <property type="molecule type" value="Genomic_DNA"/>
</dbReference>
<feature type="non-terminal residue" evidence="1">
    <location>
        <position position="24"/>
    </location>
</feature>
<reference evidence="1" key="1">
    <citation type="submission" date="2021-06" db="EMBL/GenBank/DDBJ databases">
        <authorList>
            <person name="Hodson N. C."/>
            <person name="Mongue J. A."/>
            <person name="Jaron S. K."/>
        </authorList>
    </citation>
    <scope>NUCLEOTIDE SEQUENCE</scope>
</reference>
<organism evidence="1 2">
    <name type="scientific">Allacma fusca</name>
    <dbReference type="NCBI Taxonomy" id="39272"/>
    <lineage>
        <taxon>Eukaryota</taxon>
        <taxon>Metazoa</taxon>
        <taxon>Ecdysozoa</taxon>
        <taxon>Arthropoda</taxon>
        <taxon>Hexapoda</taxon>
        <taxon>Collembola</taxon>
        <taxon>Symphypleona</taxon>
        <taxon>Sminthuridae</taxon>
        <taxon>Allacma</taxon>
    </lineage>
</organism>
<evidence type="ECO:0000313" key="2">
    <source>
        <dbReference type="Proteomes" id="UP000708208"/>
    </source>
</evidence>
<name>A0A8J2KMC5_9HEXA</name>
<keyword evidence="2" id="KW-1185">Reference proteome</keyword>
<sequence length="24" mass="2825">MWRCKKMDMIPWAATFIVTLLVGL</sequence>